<dbReference type="Proteomes" id="UP000032180">
    <property type="component" value="Chromosome 5"/>
</dbReference>
<dbReference type="PANTHER" id="PTHR10894">
    <property type="entry name" value="NUCLEOLAR PROTEIN 5 NUCLEOLAR PROTEIN NOP5 NOP58"/>
    <property type="match status" value="1"/>
</dbReference>
<evidence type="ECO:0000313" key="2">
    <source>
        <dbReference type="Proteomes" id="UP000032180"/>
    </source>
</evidence>
<dbReference type="STRING" id="77586.A0A0D9WEB5"/>
<dbReference type="PANTHER" id="PTHR10894:SF35">
    <property type="entry name" value="PROTEIN, PUTATIVE, EXPRESSED-RELATED"/>
    <property type="match status" value="1"/>
</dbReference>
<keyword evidence="2" id="KW-1185">Reference proteome</keyword>
<proteinExistence type="predicted"/>
<dbReference type="GO" id="GO:0032040">
    <property type="term" value="C:small-subunit processome"/>
    <property type="evidence" value="ECO:0007669"/>
    <property type="project" value="InterPro"/>
</dbReference>
<organism evidence="1 2">
    <name type="scientific">Leersia perrieri</name>
    <dbReference type="NCBI Taxonomy" id="77586"/>
    <lineage>
        <taxon>Eukaryota</taxon>
        <taxon>Viridiplantae</taxon>
        <taxon>Streptophyta</taxon>
        <taxon>Embryophyta</taxon>
        <taxon>Tracheophyta</taxon>
        <taxon>Spermatophyta</taxon>
        <taxon>Magnoliopsida</taxon>
        <taxon>Liliopsida</taxon>
        <taxon>Poales</taxon>
        <taxon>Poaceae</taxon>
        <taxon>BOP clade</taxon>
        <taxon>Oryzoideae</taxon>
        <taxon>Oryzeae</taxon>
        <taxon>Oryzinae</taxon>
        <taxon>Leersia</taxon>
    </lineage>
</organism>
<dbReference type="HOGENOM" id="CLU_055037_0_0_1"/>
<evidence type="ECO:0000313" key="1">
    <source>
        <dbReference type="EnsemblPlants" id="LPERR05G07200.1"/>
    </source>
</evidence>
<dbReference type="AlphaFoldDB" id="A0A0D9WEB5"/>
<dbReference type="Gramene" id="LPERR05G07200.1">
    <property type="protein sequence ID" value="LPERR05G07200.1"/>
    <property type="gene ID" value="LPERR05G07200"/>
</dbReference>
<protein>
    <submittedName>
        <fullName evidence="1">Uncharacterized protein</fullName>
    </submittedName>
</protein>
<dbReference type="EnsemblPlants" id="LPERR05G07200.1">
    <property type="protein sequence ID" value="LPERR05G07200.1"/>
    <property type="gene ID" value="LPERR05G07200"/>
</dbReference>
<dbReference type="InterPro" id="IPR045056">
    <property type="entry name" value="Nop56/Nop58"/>
</dbReference>
<dbReference type="GO" id="GO:0031428">
    <property type="term" value="C:box C/D methylation guide snoRNP complex"/>
    <property type="evidence" value="ECO:0007669"/>
    <property type="project" value="InterPro"/>
</dbReference>
<reference evidence="2" key="2">
    <citation type="submission" date="2013-12" db="EMBL/GenBank/DDBJ databases">
        <authorList>
            <person name="Yu Y."/>
            <person name="Lee S."/>
            <person name="de Baynast K."/>
            <person name="Wissotski M."/>
            <person name="Liu L."/>
            <person name="Talag J."/>
            <person name="Goicoechea J."/>
            <person name="Angelova A."/>
            <person name="Jetty R."/>
            <person name="Kudrna D."/>
            <person name="Golser W."/>
            <person name="Rivera L."/>
            <person name="Zhang J."/>
            <person name="Wing R."/>
        </authorList>
    </citation>
    <scope>NUCLEOTIDE SEQUENCE</scope>
</reference>
<accession>A0A0D9WEB5</accession>
<reference evidence="1 2" key="1">
    <citation type="submission" date="2012-08" db="EMBL/GenBank/DDBJ databases">
        <title>Oryza genome evolution.</title>
        <authorList>
            <person name="Wing R.A."/>
        </authorList>
    </citation>
    <scope>NUCLEOTIDE SEQUENCE</scope>
</reference>
<dbReference type="GO" id="GO:0030515">
    <property type="term" value="F:snoRNA binding"/>
    <property type="evidence" value="ECO:0007669"/>
    <property type="project" value="InterPro"/>
</dbReference>
<name>A0A0D9WEB5_9ORYZ</name>
<sequence>MDGNRLERPGALELKEFREFKDKSSAINRDTGVSLDPTILIMRWLSCPEQKIAVGKPEHKEIIERSLGVHCLFDEIVMEVTWGLKNLMHFLVPQEKVKLSKQDRLPMSQGLKLLLNRYDFDINPEMVNEEIIRLACLLFDCEYTDVKNTKPLRLAGQCLEEVSGIDSKDWELMKLATALRIVCYPAPAQRTRAEEGMFKPDELSKLVRDAHKYEDKIVKEVCLSIHNEMWESRDIIAEKREVLGSLIKEANEACGAEQSA</sequence>
<reference evidence="1" key="3">
    <citation type="submission" date="2015-04" db="UniProtKB">
        <authorList>
            <consortium name="EnsemblPlants"/>
        </authorList>
    </citation>
    <scope>IDENTIFICATION</scope>
</reference>